<dbReference type="Pfam" id="PF05991">
    <property type="entry name" value="NYN_YacP"/>
    <property type="match status" value="1"/>
</dbReference>
<sequence>MYYLLDGNNILKSTPEFLQLANMNFVKAQYELASHTARVLCGKNAGNFMTVFFDGTGLNYNFQSPPNTKVIFGKEKGADSFIIEEIKRAHNLRMEGKYYNEVIVVTDDREIRECAKIFGAINWRTKEFAERLFPKAKKKADLRSKTIEKDINPAHQKKITEELEKYYRGKL</sequence>
<protein>
    <submittedName>
        <fullName evidence="1">Uncharacterized protein</fullName>
    </submittedName>
</protein>
<dbReference type="Proteomes" id="UP000229227">
    <property type="component" value="Unassembled WGS sequence"/>
</dbReference>
<accession>A0A2M6ZGT9</accession>
<evidence type="ECO:0000313" key="2">
    <source>
        <dbReference type="Proteomes" id="UP000229227"/>
    </source>
</evidence>
<dbReference type="InterPro" id="IPR010298">
    <property type="entry name" value="YacP-like"/>
</dbReference>
<dbReference type="EMBL" id="PEWN01000055">
    <property type="protein sequence ID" value="PIU51616.1"/>
    <property type="molecule type" value="Genomic_DNA"/>
</dbReference>
<comment type="caution">
    <text evidence="1">The sequence shown here is derived from an EMBL/GenBank/DDBJ whole genome shotgun (WGS) entry which is preliminary data.</text>
</comment>
<proteinExistence type="predicted"/>
<reference evidence="2" key="1">
    <citation type="submission" date="2017-09" db="EMBL/GenBank/DDBJ databases">
        <title>Depth-based differentiation of microbial function through sediment-hosted aquifers and enrichment of novel symbionts in the deep terrestrial subsurface.</title>
        <authorList>
            <person name="Probst A.J."/>
            <person name="Ladd B."/>
            <person name="Jarett J.K."/>
            <person name="Geller-Mcgrath D.E."/>
            <person name="Sieber C.M.K."/>
            <person name="Emerson J.B."/>
            <person name="Anantharaman K."/>
            <person name="Thomas B.C."/>
            <person name="Malmstrom R."/>
            <person name="Stieglmeier M."/>
            <person name="Klingl A."/>
            <person name="Woyke T."/>
            <person name="Ryan C.M."/>
            <person name="Banfield J.F."/>
        </authorList>
    </citation>
    <scope>NUCLEOTIDE SEQUENCE [LARGE SCALE GENOMIC DNA]</scope>
</reference>
<name>A0A2M6ZGT9_9BACT</name>
<organism evidence="1 2">
    <name type="scientific">Candidatus Desantisbacteria bacterium CG07_land_8_20_14_0_80_39_15</name>
    <dbReference type="NCBI Taxonomy" id="1974549"/>
    <lineage>
        <taxon>Bacteria</taxon>
        <taxon>Candidatus Desantisiibacteriota</taxon>
    </lineage>
</organism>
<dbReference type="AlphaFoldDB" id="A0A2M6ZGT9"/>
<evidence type="ECO:0000313" key="1">
    <source>
        <dbReference type="EMBL" id="PIU51616.1"/>
    </source>
</evidence>
<gene>
    <name evidence="1" type="ORF">COS91_03500</name>
</gene>